<reference evidence="4" key="2">
    <citation type="journal article" date="2019" name="Int. J. Syst. Evol. Microbiol.">
        <title>The Global Catalogue of Microorganisms (GCM) 10K type strain sequencing project: providing services to taxonomists for standard genome sequencing and annotation.</title>
        <authorList>
            <consortium name="The Broad Institute Genomics Platform"/>
            <consortium name="The Broad Institute Genome Sequencing Center for Infectious Disease"/>
            <person name="Wu L."/>
            <person name="Ma J."/>
        </authorList>
    </citation>
    <scope>NUCLEOTIDE SEQUENCE [LARGE SCALE GENOMIC DNA]</scope>
    <source>
        <strain evidence="4">NBRC 107715</strain>
    </source>
</reference>
<evidence type="ECO:0000313" key="2">
    <source>
        <dbReference type="EMBL" id="GLS66541.1"/>
    </source>
</evidence>
<dbReference type="Proteomes" id="UP001156856">
    <property type="component" value="Unassembled WGS sequence"/>
</dbReference>
<reference evidence="1 3" key="3">
    <citation type="submission" date="2019-07" db="EMBL/GenBank/DDBJ databases">
        <title>Whole genome shotgun sequence of Methylobacterium oxalidis NBRC 107715.</title>
        <authorList>
            <person name="Hosoyama A."/>
            <person name="Uohara A."/>
            <person name="Ohji S."/>
            <person name="Ichikawa N."/>
        </authorList>
    </citation>
    <scope>NUCLEOTIDE SEQUENCE [LARGE SCALE GENOMIC DNA]</scope>
    <source>
        <strain evidence="1 3">NBRC 107715</strain>
    </source>
</reference>
<proteinExistence type="predicted"/>
<dbReference type="RefSeq" id="WP_170267724.1">
    <property type="nucleotide sequence ID" value="NZ_BJZU01000026.1"/>
</dbReference>
<reference evidence="2" key="4">
    <citation type="submission" date="2023-01" db="EMBL/GenBank/DDBJ databases">
        <title>Draft genome sequence of Methylobacterium oxalidis strain NBRC 107715.</title>
        <authorList>
            <person name="Sun Q."/>
            <person name="Mori K."/>
        </authorList>
    </citation>
    <scope>NUCLEOTIDE SEQUENCE</scope>
    <source>
        <strain evidence="2">NBRC 107715</strain>
    </source>
</reference>
<comment type="caution">
    <text evidence="1">The sequence shown here is derived from an EMBL/GenBank/DDBJ whole genome shotgun (WGS) entry which is preliminary data.</text>
</comment>
<sequence length="57" mass="6742">MARALNLIRGCARLAWWDGSCVDLRLHRLTDLIDFVAASPEPVRREIRREIRREVLR</sequence>
<dbReference type="AlphaFoldDB" id="A0A512J109"/>
<dbReference type="Proteomes" id="UP000321960">
    <property type="component" value="Unassembled WGS sequence"/>
</dbReference>
<evidence type="ECO:0000313" key="3">
    <source>
        <dbReference type="Proteomes" id="UP000321960"/>
    </source>
</evidence>
<evidence type="ECO:0000313" key="1">
    <source>
        <dbReference type="EMBL" id="GEP03539.1"/>
    </source>
</evidence>
<organism evidence="1 3">
    <name type="scientific">Methylobacterium oxalidis</name>
    <dbReference type="NCBI Taxonomy" id="944322"/>
    <lineage>
        <taxon>Bacteria</taxon>
        <taxon>Pseudomonadati</taxon>
        <taxon>Pseudomonadota</taxon>
        <taxon>Alphaproteobacteria</taxon>
        <taxon>Hyphomicrobiales</taxon>
        <taxon>Methylobacteriaceae</taxon>
        <taxon>Methylobacterium</taxon>
    </lineage>
</organism>
<protein>
    <submittedName>
        <fullName evidence="1">Uncharacterized protein</fullName>
    </submittedName>
</protein>
<dbReference type="EMBL" id="BSPK01000107">
    <property type="protein sequence ID" value="GLS66541.1"/>
    <property type="molecule type" value="Genomic_DNA"/>
</dbReference>
<keyword evidence="4" id="KW-1185">Reference proteome</keyword>
<evidence type="ECO:0000313" key="4">
    <source>
        <dbReference type="Proteomes" id="UP001156856"/>
    </source>
</evidence>
<accession>A0A512J109</accession>
<gene>
    <name evidence="2" type="ORF">GCM10007888_49240</name>
    <name evidence="1" type="ORF">MOX02_15770</name>
</gene>
<reference evidence="2" key="1">
    <citation type="journal article" date="2014" name="Int. J. Syst. Evol. Microbiol.">
        <title>Complete genome of a new Firmicutes species belonging to the dominant human colonic microbiota ('Ruminococcus bicirculans') reveals two chromosomes and a selective capacity to utilize plant glucans.</title>
        <authorList>
            <consortium name="NISC Comparative Sequencing Program"/>
            <person name="Wegmann U."/>
            <person name="Louis P."/>
            <person name="Goesmann A."/>
            <person name="Henrissat B."/>
            <person name="Duncan S.H."/>
            <person name="Flint H.J."/>
        </authorList>
    </citation>
    <scope>NUCLEOTIDE SEQUENCE</scope>
    <source>
        <strain evidence="2">NBRC 107715</strain>
    </source>
</reference>
<dbReference type="EMBL" id="BJZU01000026">
    <property type="protein sequence ID" value="GEP03539.1"/>
    <property type="molecule type" value="Genomic_DNA"/>
</dbReference>
<name>A0A512J109_9HYPH</name>